<dbReference type="EMBL" id="JAYMRU010000022">
    <property type="protein sequence ID" value="MEM5403521.1"/>
    <property type="molecule type" value="Genomic_DNA"/>
</dbReference>
<reference evidence="1" key="1">
    <citation type="submission" date="2024-01" db="EMBL/GenBank/DDBJ databases">
        <title>The diversity of rhizobia nodulating Mimosa spp. in eleven states of Brazil covering several biomes is determined by host plant, location, and edaphic factors.</title>
        <authorList>
            <person name="Rouws L."/>
            <person name="Barauna A."/>
            <person name="Beukes C."/>
            <person name="De Faria S.M."/>
            <person name="Gross E."/>
            <person name="Dos Reis Junior F.B."/>
            <person name="Simon M."/>
            <person name="Maluk M."/>
            <person name="Odee D.W."/>
            <person name="Kenicer G."/>
            <person name="Young J.P.W."/>
            <person name="Reis V.M."/>
            <person name="Zilli J."/>
            <person name="James E.K."/>
        </authorList>
    </citation>
    <scope>NUCLEOTIDE SEQUENCE</scope>
    <source>
        <strain evidence="1">JPY452</strain>
    </source>
</reference>
<organism evidence="1 2">
    <name type="scientific">Paraburkholderia unamae</name>
    <dbReference type="NCBI Taxonomy" id="219649"/>
    <lineage>
        <taxon>Bacteria</taxon>
        <taxon>Pseudomonadati</taxon>
        <taxon>Pseudomonadota</taxon>
        <taxon>Betaproteobacteria</taxon>
        <taxon>Burkholderiales</taxon>
        <taxon>Burkholderiaceae</taxon>
        <taxon>Paraburkholderia</taxon>
    </lineage>
</organism>
<proteinExistence type="predicted"/>
<dbReference type="Proteomes" id="UP001392318">
    <property type="component" value="Unassembled WGS sequence"/>
</dbReference>
<sequence length="337" mass="35268">MNSVNETGKAEVSARAVARPRGQWLSAWAPELRILLVAMILAAYFEFSNRDFLLTNASLVNLSQFIAPVAIIAFGEIMLMIGGDIDLSAGMVFAFAPFMMVFANDAGAPMWLAVIAGLVAAGIVGFVNGAVTVWLRLPSFVTTLGTLFLINGITLTISRGTPVQTPGSPAFAAFMGAWGYSEILWTIVIAFAMHVLLRHTRWGLHTQAAGANPLGASEAGIHVNRLRLGNFIIAAVLAGFTGILEGFRITSIDPQAGGNQIMFLAVASAVIGGTPLTGGSGTIVGGLIGAAVLGILNDGFTLIGINAFTFNIILGAAILAAMVFNIHVGRLRRKGSR</sequence>
<name>A0ACC6RPA9_9BURK</name>
<evidence type="ECO:0000313" key="1">
    <source>
        <dbReference type="EMBL" id="MEM5403521.1"/>
    </source>
</evidence>
<comment type="caution">
    <text evidence="1">The sequence shown here is derived from an EMBL/GenBank/DDBJ whole genome shotgun (WGS) entry which is preliminary data.</text>
</comment>
<keyword evidence="2" id="KW-1185">Reference proteome</keyword>
<accession>A0ACC6RPA9</accession>
<gene>
    <name evidence="1" type="ORF">VSR83_26385</name>
</gene>
<protein>
    <submittedName>
        <fullName evidence="1">ABC transporter permease</fullName>
    </submittedName>
</protein>
<evidence type="ECO:0000313" key="2">
    <source>
        <dbReference type="Proteomes" id="UP001392318"/>
    </source>
</evidence>